<evidence type="ECO:0000259" key="2">
    <source>
        <dbReference type="Pfam" id="PF20736"/>
    </source>
</evidence>
<dbReference type="OrthoDB" id="654211at2759"/>
<evidence type="ECO:0000259" key="3">
    <source>
        <dbReference type="Pfam" id="PF20737"/>
    </source>
</evidence>
<feature type="domain" description="Non-reducing end beta-L-arabinofuranosidase-like GH127 middle" evidence="2">
    <location>
        <begin position="443"/>
        <end position="523"/>
    </location>
</feature>
<name>A0A6A6PA66_9PEZI</name>
<evidence type="ECO:0008006" key="6">
    <source>
        <dbReference type="Google" id="ProtNLM"/>
    </source>
</evidence>
<sequence length="675" mass="76477">MSNPQNSFGNTTFLPGSFCARKRDVVWANTLLYQLEVLKRTGRYDAFKLKWHPSYDDPPDHWPVPNHLFWDSDVAKWIEGACYFLTERDNADVHAAIEELVDMIRSAQQPDGYLNIHFTVVEPGKRFTNLRDLHELYNAGHLIEAALAHQNLYKNGRLLEPILKYVDLLAQTFGPGENQKHGYPGHEEIELALLRLHQHTENPKHLGLARYFLNERGNPKGVDGRHYYEVEAEARGERENEMPKYYPQRKSYWYQQAHIPIKDQPSIEGHSVRATYMLTAVADLVRLDKECGTKEYQTALERLWRSMVSKKMYLTGGIGAIKQWEGFGIDYFLPQGTDEGGCYSETCAAIGVMMVAERLLQLNLNSEYADVMELCFYNAVLTGMSCDGKQFTYVNQLASTDSDPSMRQKWFTCACCPPNVSRLLGYLGGYFWTSNSDSNSTNVNVHMYGSATIRLKNEGHDVMISQTSDWPWKGRVRFAVKAPQSSVVTLRLRIPGWASEWKITPEPDDLVMENGYAILPANWVANHGDFTLDMPFKTRVISPHPFSNQNVVALARGPLVYCVEDSDNPWVADHFKSLLFDPSSTISEKAVKDETTGETIIALTAHGPLSFLQVNGVATPSLPARAVSSDTDSRSHLHFVPYYFRANRGGRGQMRVGLRVKQAITQPNARQCQLM</sequence>
<evidence type="ECO:0000313" key="4">
    <source>
        <dbReference type="EMBL" id="KAF2460840.1"/>
    </source>
</evidence>
<gene>
    <name evidence="4" type="ORF">BDY21DRAFT_333571</name>
</gene>
<dbReference type="Pfam" id="PF07944">
    <property type="entry name" value="Beta-AFase-like_GH127_cat"/>
    <property type="match status" value="1"/>
</dbReference>
<proteinExistence type="predicted"/>
<dbReference type="Pfam" id="PF20736">
    <property type="entry name" value="Glyco_hydro127M"/>
    <property type="match status" value="1"/>
</dbReference>
<dbReference type="InterPro" id="IPR012878">
    <property type="entry name" value="Beta-AFase-like_GH127_cat"/>
</dbReference>
<evidence type="ECO:0000259" key="1">
    <source>
        <dbReference type="Pfam" id="PF07944"/>
    </source>
</evidence>
<accession>A0A6A6PA66</accession>
<dbReference type="AlphaFoldDB" id="A0A6A6PA66"/>
<dbReference type="Proteomes" id="UP000799766">
    <property type="component" value="Unassembled WGS sequence"/>
</dbReference>
<keyword evidence="5" id="KW-1185">Reference proteome</keyword>
<dbReference type="InterPro" id="IPR049049">
    <property type="entry name" value="Beta-AFase-like_GH127_C"/>
</dbReference>
<dbReference type="PANTHER" id="PTHR43465:SF2">
    <property type="entry name" value="DUF1680 DOMAIN PROTEIN (AFU_ORTHOLOGUE AFUA_1G08910)"/>
    <property type="match status" value="1"/>
</dbReference>
<organism evidence="4 5">
    <name type="scientific">Lineolata rhizophorae</name>
    <dbReference type="NCBI Taxonomy" id="578093"/>
    <lineage>
        <taxon>Eukaryota</taxon>
        <taxon>Fungi</taxon>
        <taxon>Dikarya</taxon>
        <taxon>Ascomycota</taxon>
        <taxon>Pezizomycotina</taxon>
        <taxon>Dothideomycetes</taxon>
        <taxon>Dothideomycetes incertae sedis</taxon>
        <taxon>Lineolatales</taxon>
        <taxon>Lineolataceae</taxon>
        <taxon>Lineolata</taxon>
    </lineage>
</organism>
<feature type="domain" description="Non-reducing end beta-L-arabinofuranosidase-like GH127 catalytic" evidence="1">
    <location>
        <begin position="18"/>
        <end position="426"/>
    </location>
</feature>
<reference evidence="4" key="1">
    <citation type="journal article" date="2020" name="Stud. Mycol.">
        <title>101 Dothideomycetes genomes: a test case for predicting lifestyles and emergence of pathogens.</title>
        <authorList>
            <person name="Haridas S."/>
            <person name="Albert R."/>
            <person name="Binder M."/>
            <person name="Bloem J."/>
            <person name="Labutti K."/>
            <person name="Salamov A."/>
            <person name="Andreopoulos B."/>
            <person name="Baker S."/>
            <person name="Barry K."/>
            <person name="Bills G."/>
            <person name="Bluhm B."/>
            <person name="Cannon C."/>
            <person name="Castanera R."/>
            <person name="Culley D."/>
            <person name="Daum C."/>
            <person name="Ezra D."/>
            <person name="Gonzalez J."/>
            <person name="Henrissat B."/>
            <person name="Kuo A."/>
            <person name="Liang C."/>
            <person name="Lipzen A."/>
            <person name="Lutzoni F."/>
            <person name="Magnuson J."/>
            <person name="Mondo S."/>
            <person name="Nolan M."/>
            <person name="Ohm R."/>
            <person name="Pangilinan J."/>
            <person name="Park H.-J."/>
            <person name="Ramirez L."/>
            <person name="Alfaro M."/>
            <person name="Sun H."/>
            <person name="Tritt A."/>
            <person name="Yoshinaga Y."/>
            <person name="Zwiers L.-H."/>
            <person name="Turgeon B."/>
            <person name="Goodwin S."/>
            <person name="Spatafora J."/>
            <person name="Crous P."/>
            <person name="Grigoriev I."/>
        </authorList>
    </citation>
    <scope>NUCLEOTIDE SEQUENCE</scope>
    <source>
        <strain evidence="4">ATCC 16933</strain>
    </source>
</reference>
<dbReference type="PANTHER" id="PTHR43465">
    <property type="entry name" value="DUF1680 DOMAIN PROTEIN (AFU_ORTHOLOGUE AFUA_1G08910)"/>
    <property type="match status" value="1"/>
</dbReference>
<dbReference type="GO" id="GO:0005975">
    <property type="term" value="P:carbohydrate metabolic process"/>
    <property type="evidence" value="ECO:0007669"/>
    <property type="project" value="InterPro"/>
</dbReference>
<feature type="domain" description="Non-reducing end beta-L-arabinofuranosidase-like GH127 C-terminal" evidence="3">
    <location>
        <begin position="547"/>
        <end position="656"/>
    </location>
</feature>
<dbReference type="Pfam" id="PF20737">
    <property type="entry name" value="Glyco_hydro127C"/>
    <property type="match status" value="1"/>
</dbReference>
<dbReference type="InterPro" id="IPR049174">
    <property type="entry name" value="Beta-AFase-like"/>
</dbReference>
<dbReference type="EMBL" id="MU001672">
    <property type="protein sequence ID" value="KAF2460840.1"/>
    <property type="molecule type" value="Genomic_DNA"/>
</dbReference>
<dbReference type="SUPFAM" id="SSF48208">
    <property type="entry name" value="Six-hairpin glycosidases"/>
    <property type="match status" value="1"/>
</dbReference>
<protein>
    <recommendedName>
        <fullName evidence="6">Six-hairpin glycosidase-like protein</fullName>
    </recommendedName>
</protein>
<evidence type="ECO:0000313" key="5">
    <source>
        <dbReference type="Proteomes" id="UP000799766"/>
    </source>
</evidence>
<dbReference type="InterPro" id="IPR049046">
    <property type="entry name" value="Beta-AFase-like_GH127_middle"/>
</dbReference>
<dbReference type="InterPro" id="IPR008928">
    <property type="entry name" value="6-hairpin_glycosidase_sf"/>
</dbReference>